<accession>A0ACB7CAK4</accession>
<name>A0ACB7CAK4_9ASCO</name>
<proteinExistence type="predicted"/>
<reference evidence="1 2" key="1">
    <citation type="journal article" date="2021" name="Commun. Biol.">
        <title>Genomic insights into the host specific adaptation of the Pneumocystis genus.</title>
        <authorList>
            <person name="Cisse O.H."/>
            <person name="Ma L."/>
            <person name="Dekker J.P."/>
            <person name="Khil P.P."/>
            <person name="Youn J.-H."/>
            <person name="Brenchley J.M."/>
            <person name="Blair R."/>
            <person name="Pahar B."/>
            <person name="Chabe M."/>
            <person name="Van Rompay K.K.A."/>
            <person name="Keesler R."/>
            <person name="Sukura A."/>
            <person name="Hirsch V."/>
            <person name="Kutty G."/>
            <person name="Liu Y."/>
            <person name="Peng L."/>
            <person name="Chen J."/>
            <person name="Song J."/>
            <person name="Weissenbacher-Lang C."/>
            <person name="Xu J."/>
            <person name="Upham N.S."/>
            <person name="Stajich J.E."/>
            <person name="Cuomo C.A."/>
            <person name="Cushion M.T."/>
            <person name="Kovacs J.A."/>
        </authorList>
    </citation>
    <scope>NUCLEOTIDE SEQUENCE [LARGE SCALE GENOMIC DNA]</scope>
    <source>
        <strain evidence="1 2">RABM</strain>
    </source>
</reference>
<sequence length="299" mass="34211">MGEKHRDKSFYRDDLFLKESLNSRRSYHRTNDYHDDLNKNVHDDGYTFSDTLSRSPRNSDSVHQSASEKNSGEYRDRRKEYSKASLKGFGSRSFENFRSSRGGSASSSMDVSPRFSSRSPSPRSENQRFRNSDSSYYSSSLHSTSSSSHRVSKEQNSHAYPGSYKGSSSSYRHSFSNSGNLSLFNLSSTSSQGYIGASLRDSGSGTSQQSWLYKIPPNTFAWEMTTRIFVSPAQEQEKDFLRLNEELAFLDEKSKIVFKEKRLSVFEWQKMVHKSEREAQNVEFSEKLLESSVNGSLYN</sequence>
<keyword evidence="2" id="KW-1185">Reference proteome</keyword>
<evidence type="ECO:0000313" key="2">
    <source>
        <dbReference type="Proteomes" id="UP000768646"/>
    </source>
</evidence>
<comment type="caution">
    <text evidence="1">The sequence shown here is derived from an EMBL/GenBank/DDBJ whole genome shotgun (WGS) entry which is preliminary data.</text>
</comment>
<gene>
    <name evidence="1" type="ORF">PORY_002215</name>
</gene>
<organism evidence="1 2">
    <name type="scientific">Pneumocystis oryctolagi</name>
    <dbReference type="NCBI Taxonomy" id="42067"/>
    <lineage>
        <taxon>Eukaryota</taxon>
        <taxon>Fungi</taxon>
        <taxon>Dikarya</taxon>
        <taxon>Ascomycota</taxon>
        <taxon>Taphrinomycotina</taxon>
        <taxon>Pneumocystomycetes</taxon>
        <taxon>Pneumocystaceae</taxon>
        <taxon>Pneumocystis</taxon>
    </lineage>
</organism>
<evidence type="ECO:0000313" key="1">
    <source>
        <dbReference type="EMBL" id="KAG4304505.1"/>
    </source>
</evidence>
<dbReference type="EMBL" id="JABTEG010000008">
    <property type="protein sequence ID" value="KAG4304505.1"/>
    <property type="molecule type" value="Genomic_DNA"/>
</dbReference>
<protein>
    <submittedName>
        <fullName evidence="1">Uncharacterized protein</fullName>
    </submittedName>
</protein>
<dbReference type="Proteomes" id="UP000768646">
    <property type="component" value="Unassembled WGS sequence"/>
</dbReference>